<dbReference type="GO" id="GO:0006357">
    <property type="term" value="P:regulation of transcription by RNA polymerase II"/>
    <property type="evidence" value="ECO:0007669"/>
    <property type="project" value="InterPro"/>
</dbReference>
<dbReference type="FunFam" id="1.10.472.10:FF:000081">
    <property type="entry name" value="Cyclin family protein"/>
    <property type="match status" value="1"/>
</dbReference>
<dbReference type="CDD" id="cd20588">
    <property type="entry name" value="CYCLIN_AcCycT_rpt2"/>
    <property type="match status" value="1"/>
</dbReference>
<dbReference type="Pfam" id="PF00134">
    <property type="entry name" value="Cyclin_N"/>
    <property type="match status" value="1"/>
</dbReference>
<dbReference type="AlphaFoldDB" id="A0A8S1ZPV5"/>
<keyword evidence="8" id="KW-1185">Reference proteome</keyword>
<reference evidence="7" key="1">
    <citation type="submission" date="2021-01" db="EMBL/GenBank/DDBJ databases">
        <authorList>
            <person name="Bezrukov I."/>
        </authorList>
    </citation>
    <scope>NUCLEOTIDE SEQUENCE</scope>
</reference>
<sequence length="317" mass="36708">MGEEHPRKRSRQHFESEARHVSLLESPQCETSKWYFSREEIERFSPSRKDGIDLVKESFLRSSYCTFLQRLGMKLHVSQVTIACAMVMCHRFYMRQSHAKNDWQTIATASLFLACKAEDEPCQLSSVVVASYEIIYEWDPSASIRIHQTECYHEFKEIILAGESLLLSTSAFHLDIELPYRPLAAALNRLNAWPDLATAAWNFVHDWIRTTLCLQYKPHVIATATVHLAATFQNAKVGSRRDWWLEFGVTTKLLKEVIQEMCTLIEVDRRRNMPPPPPPPRRELTWSIPAAVKPVHMARAYPFHSYPLQSYSQAGIW</sequence>
<organism evidence="7 8">
    <name type="scientific">Arabidopsis arenosa</name>
    <name type="common">Sand rock-cress</name>
    <name type="synonym">Cardaminopsis arenosa</name>
    <dbReference type="NCBI Taxonomy" id="38785"/>
    <lineage>
        <taxon>Eukaryota</taxon>
        <taxon>Viridiplantae</taxon>
        <taxon>Streptophyta</taxon>
        <taxon>Embryophyta</taxon>
        <taxon>Tracheophyta</taxon>
        <taxon>Spermatophyta</taxon>
        <taxon>Magnoliopsida</taxon>
        <taxon>eudicotyledons</taxon>
        <taxon>Gunneridae</taxon>
        <taxon>Pentapetalae</taxon>
        <taxon>rosids</taxon>
        <taxon>malvids</taxon>
        <taxon>Brassicales</taxon>
        <taxon>Brassicaceae</taxon>
        <taxon>Camelineae</taxon>
        <taxon>Arabidopsis</taxon>
    </lineage>
</organism>
<dbReference type="SUPFAM" id="SSF47954">
    <property type="entry name" value="Cyclin-like"/>
    <property type="match status" value="2"/>
</dbReference>
<dbReference type="EMBL" id="LR999451">
    <property type="protein sequence ID" value="CAE5958654.1"/>
    <property type="molecule type" value="Genomic_DNA"/>
</dbReference>
<keyword evidence="1" id="KW-0132">Cell division</keyword>
<dbReference type="InterPro" id="IPR006671">
    <property type="entry name" value="Cyclin_N"/>
</dbReference>
<evidence type="ECO:0000256" key="1">
    <source>
        <dbReference type="ARBA" id="ARBA00022618"/>
    </source>
</evidence>
<feature type="domain" description="Cyclin-like" evidence="6">
    <location>
        <begin position="66"/>
        <end position="168"/>
    </location>
</feature>
<accession>A0A8S1ZPV5</accession>
<feature type="domain" description="Cyclin-like" evidence="6">
    <location>
        <begin position="181"/>
        <end position="263"/>
    </location>
</feature>
<dbReference type="CDD" id="cd20587">
    <property type="entry name" value="CYCLIN_AcCycT_rpt1"/>
    <property type="match status" value="1"/>
</dbReference>
<dbReference type="SMART" id="SM00385">
    <property type="entry name" value="CYCLIN"/>
    <property type="match status" value="2"/>
</dbReference>
<evidence type="ECO:0000256" key="2">
    <source>
        <dbReference type="ARBA" id="ARBA00023127"/>
    </source>
</evidence>
<protein>
    <recommendedName>
        <fullName evidence="6">Cyclin-like domain-containing protein</fullName>
    </recommendedName>
</protein>
<proteinExistence type="inferred from homology"/>
<comment type="similarity">
    <text evidence="4">Belongs to the cyclin family. Cyclin T subfamily.</text>
</comment>
<dbReference type="InterPro" id="IPR043198">
    <property type="entry name" value="Cyclin/Ssn8"/>
</dbReference>
<evidence type="ECO:0000256" key="5">
    <source>
        <dbReference type="RuleBase" id="RU000383"/>
    </source>
</evidence>
<name>A0A8S1ZPV5_ARAAE</name>
<keyword evidence="2 5" id="KW-0195">Cyclin</keyword>
<evidence type="ECO:0000313" key="7">
    <source>
        <dbReference type="EMBL" id="CAE5958654.1"/>
    </source>
</evidence>
<dbReference type="Gene3D" id="1.10.472.10">
    <property type="entry name" value="Cyclin-like"/>
    <property type="match status" value="2"/>
</dbReference>
<dbReference type="InterPro" id="IPR013763">
    <property type="entry name" value="Cyclin-like_dom"/>
</dbReference>
<evidence type="ECO:0000259" key="6">
    <source>
        <dbReference type="SMART" id="SM00385"/>
    </source>
</evidence>
<gene>
    <name evidence="7" type="ORF">AARE701A_LOCUS2240</name>
</gene>
<evidence type="ECO:0000256" key="3">
    <source>
        <dbReference type="ARBA" id="ARBA00023306"/>
    </source>
</evidence>
<evidence type="ECO:0000313" key="8">
    <source>
        <dbReference type="Proteomes" id="UP000682877"/>
    </source>
</evidence>
<dbReference type="InterPro" id="IPR036915">
    <property type="entry name" value="Cyclin-like_sf"/>
</dbReference>
<dbReference type="PANTHER" id="PTHR10026">
    <property type="entry name" value="CYCLIN"/>
    <property type="match status" value="1"/>
</dbReference>
<dbReference type="Proteomes" id="UP000682877">
    <property type="component" value="Chromosome 1"/>
</dbReference>
<dbReference type="GO" id="GO:0051301">
    <property type="term" value="P:cell division"/>
    <property type="evidence" value="ECO:0007669"/>
    <property type="project" value="UniProtKB-KW"/>
</dbReference>
<dbReference type="GO" id="GO:0016538">
    <property type="term" value="F:cyclin-dependent protein serine/threonine kinase regulator activity"/>
    <property type="evidence" value="ECO:0007669"/>
    <property type="project" value="InterPro"/>
</dbReference>
<evidence type="ECO:0000256" key="4">
    <source>
        <dbReference type="ARBA" id="ARBA00061204"/>
    </source>
</evidence>
<keyword evidence="3" id="KW-0131">Cell cycle</keyword>
<dbReference type="Pfam" id="PF21797">
    <property type="entry name" value="CycT2-like_C"/>
    <property type="match status" value="1"/>
</dbReference>